<keyword evidence="2" id="KW-1185">Reference proteome</keyword>
<accession>A0AAV5JWI7</accession>
<sequence>MPLALPQIAAPALLVGFWYVKIGDNSGGFRMRFKH</sequence>
<dbReference type="Proteomes" id="UP001054252">
    <property type="component" value="Unassembled WGS sequence"/>
</dbReference>
<reference evidence="1 2" key="1">
    <citation type="journal article" date="2021" name="Commun. Biol.">
        <title>The genome of Shorea leprosula (Dipterocarpaceae) highlights the ecological relevance of drought in aseasonal tropical rainforests.</title>
        <authorList>
            <person name="Ng K.K.S."/>
            <person name="Kobayashi M.J."/>
            <person name="Fawcett J.A."/>
            <person name="Hatakeyama M."/>
            <person name="Paape T."/>
            <person name="Ng C.H."/>
            <person name="Ang C.C."/>
            <person name="Tnah L.H."/>
            <person name="Lee C.T."/>
            <person name="Nishiyama T."/>
            <person name="Sese J."/>
            <person name="O'Brien M.J."/>
            <person name="Copetti D."/>
            <person name="Mohd Noor M.I."/>
            <person name="Ong R.C."/>
            <person name="Putra M."/>
            <person name="Sireger I.Z."/>
            <person name="Indrioko S."/>
            <person name="Kosugi Y."/>
            <person name="Izuno A."/>
            <person name="Isagi Y."/>
            <person name="Lee S.L."/>
            <person name="Shimizu K.K."/>
        </authorList>
    </citation>
    <scope>NUCLEOTIDE SEQUENCE [LARGE SCALE GENOMIC DNA]</scope>
    <source>
        <strain evidence="1">214</strain>
    </source>
</reference>
<evidence type="ECO:0000313" key="1">
    <source>
        <dbReference type="EMBL" id="GKV17061.1"/>
    </source>
</evidence>
<name>A0AAV5JWI7_9ROSI</name>
<dbReference type="AlphaFoldDB" id="A0AAV5JWI7"/>
<comment type="caution">
    <text evidence="1">The sequence shown here is derived from an EMBL/GenBank/DDBJ whole genome shotgun (WGS) entry which is preliminary data.</text>
</comment>
<dbReference type="EMBL" id="BPVZ01000047">
    <property type="protein sequence ID" value="GKV17061.1"/>
    <property type="molecule type" value="Genomic_DNA"/>
</dbReference>
<evidence type="ECO:0000313" key="2">
    <source>
        <dbReference type="Proteomes" id="UP001054252"/>
    </source>
</evidence>
<proteinExistence type="predicted"/>
<organism evidence="1 2">
    <name type="scientific">Rubroshorea leprosula</name>
    <dbReference type="NCBI Taxonomy" id="152421"/>
    <lineage>
        <taxon>Eukaryota</taxon>
        <taxon>Viridiplantae</taxon>
        <taxon>Streptophyta</taxon>
        <taxon>Embryophyta</taxon>
        <taxon>Tracheophyta</taxon>
        <taxon>Spermatophyta</taxon>
        <taxon>Magnoliopsida</taxon>
        <taxon>eudicotyledons</taxon>
        <taxon>Gunneridae</taxon>
        <taxon>Pentapetalae</taxon>
        <taxon>rosids</taxon>
        <taxon>malvids</taxon>
        <taxon>Malvales</taxon>
        <taxon>Dipterocarpaceae</taxon>
        <taxon>Rubroshorea</taxon>
    </lineage>
</organism>
<gene>
    <name evidence="1" type="ORF">SLEP1_g27614</name>
</gene>
<protein>
    <submittedName>
        <fullName evidence="1">Uncharacterized protein</fullName>
    </submittedName>
</protein>